<evidence type="ECO:0000256" key="3">
    <source>
        <dbReference type="ARBA" id="ARBA00022801"/>
    </source>
</evidence>
<evidence type="ECO:0000256" key="1">
    <source>
        <dbReference type="ARBA" id="ARBA00009121"/>
    </source>
</evidence>
<evidence type="ECO:0000256" key="2">
    <source>
        <dbReference type="ARBA" id="ARBA00022669"/>
    </source>
</evidence>
<name>A0AAN9Z6M2_9ORTH</name>
<dbReference type="InterPro" id="IPR029070">
    <property type="entry name" value="Chitinase_insertion_sf"/>
</dbReference>
<dbReference type="InterPro" id="IPR001223">
    <property type="entry name" value="Glyco_hydro18_cat"/>
</dbReference>
<dbReference type="Pfam" id="PF00704">
    <property type="entry name" value="Glyco_hydro_18"/>
    <property type="match status" value="1"/>
</dbReference>
<feature type="domain" description="GH18" evidence="10">
    <location>
        <begin position="27"/>
        <end position="394"/>
    </location>
</feature>
<dbReference type="SUPFAM" id="SSF57625">
    <property type="entry name" value="Invertebrate chitin-binding proteins"/>
    <property type="match status" value="1"/>
</dbReference>
<feature type="compositionally biased region" description="Low complexity" evidence="7">
    <location>
        <begin position="404"/>
        <end position="438"/>
    </location>
</feature>
<gene>
    <name evidence="11" type="ORF">R5R35_010949</name>
</gene>
<dbReference type="InterPro" id="IPR036508">
    <property type="entry name" value="Chitin-bd_dom_sf"/>
</dbReference>
<protein>
    <recommendedName>
        <fullName evidence="13">Chitinase</fullName>
    </recommendedName>
</protein>
<dbReference type="InterPro" id="IPR017853">
    <property type="entry name" value="GH"/>
</dbReference>
<evidence type="ECO:0000256" key="5">
    <source>
        <dbReference type="ARBA" id="ARBA00023295"/>
    </source>
</evidence>
<keyword evidence="5 6" id="KW-0326">Glycosidase</keyword>
<dbReference type="Gene3D" id="2.170.140.10">
    <property type="entry name" value="Chitin binding domain"/>
    <property type="match status" value="1"/>
</dbReference>
<organism evidence="11 12">
    <name type="scientific">Gryllus longicercus</name>
    <dbReference type="NCBI Taxonomy" id="2509291"/>
    <lineage>
        <taxon>Eukaryota</taxon>
        <taxon>Metazoa</taxon>
        <taxon>Ecdysozoa</taxon>
        <taxon>Arthropoda</taxon>
        <taxon>Hexapoda</taxon>
        <taxon>Insecta</taxon>
        <taxon>Pterygota</taxon>
        <taxon>Neoptera</taxon>
        <taxon>Polyneoptera</taxon>
        <taxon>Orthoptera</taxon>
        <taxon>Ensifera</taxon>
        <taxon>Gryllidea</taxon>
        <taxon>Grylloidea</taxon>
        <taxon>Gryllidae</taxon>
        <taxon>Gryllinae</taxon>
        <taxon>Gryllus</taxon>
    </lineage>
</organism>
<comment type="similarity">
    <text evidence="1">Belongs to the glycosyl hydrolase 18 family. Chitinase class II subfamily.</text>
</comment>
<dbReference type="SMART" id="SM00494">
    <property type="entry name" value="ChtBD2"/>
    <property type="match status" value="1"/>
</dbReference>
<dbReference type="PROSITE" id="PS50940">
    <property type="entry name" value="CHIT_BIND_II"/>
    <property type="match status" value="1"/>
</dbReference>
<dbReference type="GO" id="GO:0005576">
    <property type="term" value="C:extracellular region"/>
    <property type="evidence" value="ECO:0007669"/>
    <property type="project" value="InterPro"/>
</dbReference>
<dbReference type="SUPFAM" id="SSF54556">
    <property type="entry name" value="Chitinase insertion domain"/>
    <property type="match status" value="1"/>
</dbReference>
<dbReference type="Proteomes" id="UP001378592">
    <property type="component" value="Unassembled WGS sequence"/>
</dbReference>
<dbReference type="CDD" id="cd02872">
    <property type="entry name" value="GH18_chitolectin_chitotriosidase"/>
    <property type="match status" value="1"/>
</dbReference>
<sequence>MQMKKMFSTNIVVMLFAIYIKGVEPSQVVGCYYGSWAGYRTGNGCFQPENINASLCTHMFYSFVGITSNGGIRILDEWNDLPSGKDFFGRFNMLKTTHPNVKTLVAVGGWNEGSVTFSMVANDASLRAAFAKNAANFVLQYGFDGFDIDWEYPASRGGAASDYEAYALMLKELRSVFDHHGLLLTAAVHSGPSYIDTSYNVKEISQYLDLINIMTYDYHGSWDSTAGHNAPLYKSSADITAADLVLNVDASIQHWLQNGAVAEKLVLGVGTYGHSFTLSDSSNTAIGAAVSGPGIAGPYTQESGSLGYNEVCLNINAGWNVVWDDNILAPYAYSGNQWVGFDNAESAKIKAEYARDLGLAGVFIWSLETDDFTGSCGDGKFPILTALNAVVRTSDGNNEATTPSVGSTDSTATATTTIGSDSSDTSPQSSSTTSPPTQLCSSVGYVRDPNDCQIFYYCQSNGLNGFTNHKFQCFGDLVYDVTLNLCNYKDQVPECN</sequence>
<evidence type="ECO:0000313" key="11">
    <source>
        <dbReference type="EMBL" id="KAK7864687.1"/>
    </source>
</evidence>
<dbReference type="FunFam" id="3.10.50.10:FF:000001">
    <property type="entry name" value="Chitinase 3-like 1"/>
    <property type="match status" value="1"/>
</dbReference>
<evidence type="ECO:0000256" key="6">
    <source>
        <dbReference type="RuleBase" id="RU000489"/>
    </source>
</evidence>
<dbReference type="Gene3D" id="3.10.50.10">
    <property type="match status" value="1"/>
</dbReference>
<feature type="chain" id="PRO_5043034427" description="Chitinase" evidence="8">
    <location>
        <begin position="26"/>
        <end position="496"/>
    </location>
</feature>
<dbReference type="PANTHER" id="PTHR11177">
    <property type="entry name" value="CHITINASE"/>
    <property type="match status" value="1"/>
</dbReference>
<dbReference type="InterPro" id="IPR050314">
    <property type="entry name" value="Glycosyl_Hydrlase_18"/>
</dbReference>
<comment type="caution">
    <text evidence="11">The sequence shown here is derived from an EMBL/GenBank/DDBJ whole genome shotgun (WGS) entry which is preliminary data.</text>
</comment>
<feature type="domain" description="Chitin-binding type-2" evidence="9">
    <location>
        <begin position="437"/>
        <end position="496"/>
    </location>
</feature>
<dbReference type="SMART" id="SM00636">
    <property type="entry name" value="Glyco_18"/>
    <property type="match status" value="1"/>
</dbReference>
<dbReference type="PANTHER" id="PTHR11177:SF360">
    <property type="entry name" value="CHITINASE 4-RELATED"/>
    <property type="match status" value="1"/>
</dbReference>
<reference evidence="11 12" key="1">
    <citation type="submission" date="2024-03" db="EMBL/GenBank/DDBJ databases">
        <title>The genome assembly and annotation of the cricket Gryllus longicercus Weissman &amp; Gray.</title>
        <authorList>
            <person name="Szrajer S."/>
            <person name="Gray D."/>
            <person name="Ylla G."/>
        </authorList>
    </citation>
    <scope>NUCLEOTIDE SEQUENCE [LARGE SCALE GENOMIC DNA]</scope>
    <source>
        <strain evidence="11">DAG 2021-001</strain>
        <tissue evidence="11">Whole body minus gut</tissue>
    </source>
</reference>
<evidence type="ECO:0000259" key="9">
    <source>
        <dbReference type="PROSITE" id="PS50940"/>
    </source>
</evidence>
<dbReference type="SUPFAM" id="SSF51445">
    <property type="entry name" value="(Trans)glycosidases"/>
    <property type="match status" value="1"/>
</dbReference>
<keyword evidence="2" id="KW-0147">Chitin-binding</keyword>
<dbReference type="PROSITE" id="PS01095">
    <property type="entry name" value="GH18_1"/>
    <property type="match status" value="1"/>
</dbReference>
<dbReference type="GO" id="GO:0004568">
    <property type="term" value="F:chitinase activity"/>
    <property type="evidence" value="ECO:0007669"/>
    <property type="project" value="UniProtKB-ARBA"/>
</dbReference>
<dbReference type="GO" id="GO:0006032">
    <property type="term" value="P:chitin catabolic process"/>
    <property type="evidence" value="ECO:0007669"/>
    <property type="project" value="TreeGrafter"/>
</dbReference>
<evidence type="ECO:0000256" key="8">
    <source>
        <dbReference type="SAM" id="SignalP"/>
    </source>
</evidence>
<keyword evidence="8" id="KW-0732">Signal</keyword>
<dbReference type="GO" id="GO:0005975">
    <property type="term" value="P:carbohydrate metabolic process"/>
    <property type="evidence" value="ECO:0007669"/>
    <property type="project" value="InterPro"/>
</dbReference>
<dbReference type="Pfam" id="PF01607">
    <property type="entry name" value="CBM_14"/>
    <property type="match status" value="1"/>
</dbReference>
<dbReference type="InterPro" id="IPR011583">
    <property type="entry name" value="Chitinase_II/V-like_cat"/>
</dbReference>
<dbReference type="Gene3D" id="3.20.20.80">
    <property type="entry name" value="Glycosidases"/>
    <property type="match status" value="1"/>
</dbReference>
<dbReference type="PROSITE" id="PS51910">
    <property type="entry name" value="GH18_2"/>
    <property type="match status" value="1"/>
</dbReference>
<evidence type="ECO:0000259" key="10">
    <source>
        <dbReference type="PROSITE" id="PS51910"/>
    </source>
</evidence>
<keyword evidence="3 6" id="KW-0378">Hydrolase</keyword>
<keyword evidence="12" id="KW-1185">Reference proteome</keyword>
<dbReference type="AlphaFoldDB" id="A0AAN9Z6M2"/>
<dbReference type="EMBL" id="JAZDUA010000197">
    <property type="protein sequence ID" value="KAK7864687.1"/>
    <property type="molecule type" value="Genomic_DNA"/>
</dbReference>
<feature type="region of interest" description="Disordered" evidence="7">
    <location>
        <begin position="395"/>
        <end position="440"/>
    </location>
</feature>
<keyword evidence="4" id="KW-1015">Disulfide bond</keyword>
<dbReference type="InterPro" id="IPR001579">
    <property type="entry name" value="Glyco_hydro_18_chit_AS"/>
</dbReference>
<dbReference type="InterPro" id="IPR002557">
    <property type="entry name" value="Chitin-bd_dom"/>
</dbReference>
<evidence type="ECO:0000256" key="4">
    <source>
        <dbReference type="ARBA" id="ARBA00023157"/>
    </source>
</evidence>
<proteinExistence type="inferred from homology"/>
<evidence type="ECO:0000256" key="7">
    <source>
        <dbReference type="SAM" id="MobiDB-lite"/>
    </source>
</evidence>
<dbReference type="GO" id="GO:0008061">
    <property type="term" value="F:chitin binding"/>
    <property type="evidence" value="ECO:0007669"/>
    <property type="project" value="UniProtKB-KW"/>
</dbReference>
<feature type="signal peptide" evidence="8">
    <location>
        <begin position="1"/>
        <end position="25"/>
    </location>
</feature>
<accession>A0AAN9Z6M2</accession>
<evidence type="ECO:0000313" key="12">
    <source>
        <dbReference type="Proteomes" id="UP001378592"/>
    </source>
</evidence>
<evidence type="ECO:0008006" key="13">
    <source>
        <dbReference type="Google" id="ProtNLM"/>
    </source>
</evidence>